<dbReference type="InterPro" id="IPR043143">
    <property type="entry name" value="Mal/L-sulf/L-lact_DH-like_NADP"/>
</dbReference>
<gene>
    <name evidence="2" type="ORF">FYJ80_02420</name>
</gene>
<evidence type="ECO:0000313" key="2">
    <source>
        <dbReference type="EMBL" id="MSU05637.1"/>
    </source>
</evidence>
<dbReference type="Gene3D" id="1.10.1530.10">
    <property type="match status" value="1"/>
</dbReference>
<dbReference type="NCBIfam" id="NF009750">
    <property type="entry name" value="PRK13260.1"/>
    <property type="match status" value="1"/>
</dbReference>
<reference evidence="2 3" key="1">
    <citation type="submission" date="2019-08" db="EMBL/GenBank/DDBJ databases">
        <title>In-depth cultivation of the pig gut microbiome towards novel bacterial diversity and tailored functional studies.</title>
        <authorList>
            <person name="Wylensek D."/>
            <person name="Hitch T.C.A."/>
            <person name="Clavel T."/>
        </authorList>
    </citation>
    <scope>NUCLEOTIDE SEQUENCE [LARGE SCALE GENOMIC DNA]</scope>
    <source>
        <strain evidence="2 3">NM-380-WT-3C1</strain>
    </source>
</reference>
<organism evidence="2 3">
    <name type="scientific">Bullifex porci</name>
    <dbReference type="NCBI Taxonomy" id="2606638"/>
    <lineage>
        <taxon>Bacteria</taxon>
        <taxon>Pseudomonadati</taxon>
        <taxon>Spirochaetota</taxon>
        <taxon>Spirochaetia</taxon>
        <taxon>Spirochaetales</taxon>
        <taxon>Spirochaetaceae</taxon>
        <taxon>Bullifex</taxon>
    </lineage>
</organism>
<evidence type="ECO:0000313" key="3">
    <source>
        <dbReference type="Proteomes" id="UP000460549"/>
    </source>
</evidence>
<dbReference type="Proteomes" id="UP000460549">
    <property type="component" value="Unassembled WGS sequence"/>
</dbReference>
<accession>A0A7X2PB58</accession>
<dbReference type="EMBL" id="VUNN01000003">
    <property type="protein sequence ID" value="MSU05637.1"/>
    <property type="molecule type" value="Genomic_DNA"/>
</dbReference>
<dbReference type="InterPro" id="IPR043144">
    <property type="entry name" value="Mal/L-sulf/L-lact_DH-like_ah"/>
</dbReference>
<dbReference type="PANTHER" id="PTHR11091:SF3">
    <property type="entry name" value="2,3-DIKETO-L-GULONATE REDUCTASE"/>
    <property type="match status" value="1"/>
</dbReference>
<dbReference type="SUPFAM" id="SSF89733">
    <property type="entry name" value="L-sulfolactate dehydrogenase-like"/>
    <property type="match status" value="1"/>
</dbReference>
<keyword evidence="3" id="KW-1185">Reference proteome</keyword>
<dbReference type="EC" id="1.1.1.130" evidence="2"/>
<dbReference type="InterPro" id="IPR036111">
    <property type="entry name" value="Mal/L-sulfo/L-lacto_DH-like_sf"/>
</dbReference>
<dbReference type="AlphaFoldDB" id="A0A7X2PB58"/>
<evidence type="ECO:0000256" key="1">
    <source>
        <dbReference type="ARBA" id="ARBA00023002"/>
    </source>
</evidence>
<dbReference type="PANTHER" id="PTHR11091">
    <property type="entry name" value="OXIDOREDUCTASE-RELATED"/>
    <property type="match status" value="1"/>
</dbReference>
<name>A0A7X2PB58_9SPIO</name>
<sequence>MVISYEDLFNLMKEKLVKHSCPEDLATRAARNMASSSRDGVLSHGVYRFERLITMIDSGFVKPANRPSLERSLGALEVWNGNLGMGNTNAEDMMTRAIELANSYGIGCIALSHTNHWMRGGAFGAQAAEKGYAAICWTNTIANMAPWGAANKAIGNNPLVMAVPYKDSYVLFDGAMSQFSYGALEKAIIAGKKLPVPGGYDKDGNLTDDPKAISESGRVLPMGFWKGSSISILMDMMVNSIAGGFTVPDIAKQGNTPLAERDLSQIFIAIKVEKGIGDNAVSNIVEAIKGCTPLDGASSVRYPSENLMKIREKSLKDGIEITDDSYNRIVNL</sequence>
<dbReference type="GO" id="GO:0047559">
    <property type="term" value="F:3-dehydro-L-gulonate 2-dehydrogenase activity"/>
    <property type="evidence" value="ECO:0007669"/>
    <property type="project" value="UniProtKB-EC"/>
</dbReference>
<dbReference type="RefSeq" id="WP_154424539.1">
    <property type="nucleotide sequence ID" value="NZ_VUNN01000003.1"/>
</dbReference>
<dbReference type="Gene3D" id="3.30.1370.60">
    <property type="entry name" value="Hypothetical oxidoreductase yiak, domain 2"/>
    <property type="match status" value="1"/>
</dbReference>
<protein>
    <submittedName>
        <fullName evidence="2">3-dehydro-L-gulonate 2-dehydrogenase</fullName>
        <ecNumber evidence="2">1.1.1.130</ecNumber>
    </submittedName>
</protein>
<comment type="caution">
    <text evidence="2">The sequence shown here is derived from an EMBL/GenBank/DDBJ whole genome shotgun (WGS) entry which is preliminary data.</text>
</comment>
<keyword evidence="1 2" id="KW-0560">Oxidoreductase</keyword>
<dbReference type="InterPro" id="IPR003767">
    <property type="entry name" value="Malate/L-lactate_DH-like"/>
</dbReference>
<proteinExistence type="predicted"/>
<dbReference type="Pfam" id="PF02615">
    <property type="entry name" value="Ldh_2"/>
    <property type="match status" value="1"/>
</dbReference>